<organism evidence="1 2">
    <name type="scientific">Puccinia striiformis f. sp. tritici</name>
    <dbReference type="NCBI Taxonomy" id="168172"/>
    <lineage>
        <taxon>Eukaryota</taxon>
        <taxon>Fungi</taxon>
        <taxon>Dikarya</taxon>
        <taxon>Basidiomycota</taxon>
        <taxon>Pucciniomycotina</taxon>
        <taxon>Pucciniomycetes</taxon>
        <taxon>Pucciniales</taxon>
        <taxon>Pucciniaceae</taxon>
        <taxon>Puccinia</taxon>
    </lineage>
</organism>
<sequence>MTDTNINEDDGYASSEWELRENIKLRFHIPDQPSSLPMDGANIAEDSCHIAEENCYASEDDGFASSDWELREKLECQTVVSHSRSAISITNQWCQH</sequence>
<reference evidence="1 2" key="3">
    <citation type="journal article" date="2022" name="Microbiol. Spectr.">
        <title>Folding features and dynamics of 3D genome architecture in plant fungal pathogens.</title>
        <authorList>
            <person name="Xia C."/>
        </authorList>
    </citation>
    <scope>NUCLEOTIDE SEQUENCE [LARGE SCALE GENOMIC DNA]</scope>
    <source>
        <strain evidence="1 2">93-210</strain>
    </source>
</reference>
<accession>A0ACC0EUP1</accession>
<dbReference type="Proteomes" id="UP001060170">
    <property type="component" value="Chromosome 3"/>
</dbReference>
<name>A0ACC0EUP1_9BASI</name>
<evidence type="ECO:0000313" key="2">
    <source>
        <dbReference type="Proteomes" id="UP001060170"/>
    </source>
</evidence>
<reference evidence="2" key="2">
    <citation type="journal article" date="2018" name="Mol. Plant Microbe Interact.">
        <title>Genome sequence resources for the wheat stripe rust pathogen (Puccinia striiformis f. sp. tritici) and the barley stripe rust pathogen (Puccinia striiformis f. sp. hordei).</title>
        <authorList>
            <person name="Xia C."/>
            <person name="Wang M."/>
            <person name="Yin C."/>
            <person name="Cornejo O.E."/>
            <person name="Hulbert S.H."/>
            <person name="Chen X."/>
        </authorList>
    </citation>
    <scope>NUCLEOTIDE SEQUENCE [LARGE SCALE GENOMIC DNA]</scope>
    <source>
        <strain evidence="2">93-210</strain>
    </source>
</reference>
<proteinExistence type="predicted"/>
<gene>
    <name evidence="1" type="ORF">MJO28_003402</name>
</gene>
<keyword evidence="2" id="KW-1185">Reference proteome</keyword>
<dbReference type="EMBL" id="CM045867">
    <property type="protein sequence ID" value="KAI7959611.1"/>
    <property type="molecule type" value="Genomic_DNA"/>
</dbReference>
<comment type="caution">
    <text evidence="1">The sequence shown here is derived from an EMBL/GenBank/DDBJ whole genome shotgun (WGS) entry which is preliminary data.</text>
</comment>
<reference evidence="2" key="1">
    <citation type="journal article" date="2018" name="BMC Genomics">
        <title>Genomic insights into host adaptation between the wheat stripe rust pathogen (Puccinia striiformis f. sp. tritici) and the barley stripe rust pathogen (Puccinia striiformis f. sp. hordei).</title>
        <authorList>
            <person name="Xia C."/>
            <person name="Wang M."/>
            <person name="Yin C."/>
            <person name="Cornejo O.E."/>
            <person name="Hulbert S.H."/>
            <person name="Chen X."/>
        </authorList>
    </citation>
    <scope>NUCLEOTIDE SEQUENCE [LARGE SCALE GENOMIC DNA]</scope>
    <source>
        <strain evidence="2">93-210</strain>
    </source>
</reference>
<evidence type="ECO:0000313" key="1">
    <source>
        <dbReference type="EMBL" id="KAI7959611.1"/>
    </source>
</evidence>
<protein>
    <submittedName>
        <fullName evidence="1">Uncharacterized protein</fullName>
    </submittedName>
</protein>